<feature type="binding site" evidence="2">
    <location>
        <position position="134"/>
    </location>
    <ligand>
        <name>Fe cation</name>
        <dbReference type="ChEBI" id="CHEBI:24875"/>
    </ligand>
</feature>
<comment type="cofactor">
    <cofactor evidence="2">
        <name>Fe(2+)</name>
        <dbReference type="ChEBI" id="CHEBI:29033"/>
    </cofactor>
    <text evidence="2">Binds 1 Fe(2+) ion.</text>
</comment>
<accession>H5SUP4</accession>
<dbReference type="GO" id="GO:0046872">
    <property type="term" value="F:metal ion binding"/>
    <property type="evidence" value="ECO:0007669"/>
    <property type="project" value="UniProtKB-KW"/>
</dbReference>
<comment type="function">
    <text evidence="2">Removes the formyl group from the N-terminal Met of newly synthesized proteins. Requires at least a dipeptide for an efficient rate of reaction. N-terminal L-methionine is a prerequisite for activity but the enzyme has broad specificity at other positions.</text>
</comment>
<keyword evidence="2" id="KW-0408">Iron</keyword>
<dbReference type="PANTHER" id="PTHR10458:SF22">
    <property type="entry name" value="PEPTIDE DEFORMYLASE"/>
    <property type="match status" value="1"/>
</dbReference>
<gene>
    <name evidence="2" type="primary">def</name>
    <name evidence="3" type="ORF">HGMM_OP4C880</name>
</gene>
<dbReference type="PANTHER" id="PTHR10458">
    <property type="entry name" value="PEPTIDE DEFORMYLASE"/>
    <property type="match status" value="1"/>
</dbReference>
<dbReference type="GO" id="GO:0006412">
    <property type="term" value="P:translation"/>
    <property type="evidence" value="ECO:0007669"/>
    <property type="project" value="UniProtKB-UniRule"/>
</dbReference>
<dbReference type="InterPro" id="IPR023635">
    <property type="entry name" value="Peptide_deformylase"/>
</dbReference>
<dbReference type="EC" id="3.5.1.88" evidence="2"/>
<dbReference type="NCBIfam" id="NF001159">
    <property type="entry name" value="PRK00150.1-3"/>
    <property type="match status" value="1"/>
</dbReference>
<dbReference type="NCBIfam" id="TIGR00079">
    <property type="entry name" value="pept_deformyl"/>
    <property type="match status" value="1"/>
</dbReference>
<dbReference type="InterPro" id="IPR036821">
    <property type="entry name" value="Peptide_deformylase_sf"/>
</dbReference>
<keyword evidence="2" id="KW-0479">Metal-binding</keyword>
<evidence type="ECO:0000256" key="1">
    <source>
        <dbReference type="ARBA" id="ARBA00010759"/>
    </source>
</evidence>
<keyword evidence="2" id="KW-0378">Hydrolase</keyword>
<evidence type="ECO:0000313" key="3">
    <source>
        <dbReference type="EMBL" id="BAL60244.1"/>
    </source>
</evidence>
<dbReference type="AlphaFoldDB" id="H5SUP4"/>
<dbReference type="Pfam" id="PF01327">
    <property type="entry name" value="Pep_deformylase"/>
    <property type="match status" value="1"/>
</dbReference>
<evidence type="ECO:0000256" key="2">
    <source>
        <dbReference type="HAMAP-Rule" id="MF_00163"/>
    </source>
</evidence>
<dbReference type="GO" id="GO:0042586">
    <property type="term" value="F:peptide deformylase activity"/>
    <property type="evidence" value="ECO:0007669"/>
    <property type="project" value="UniProtKB-UniRule"/>
</dbReference>
<keyword evidence="2" id="KW-0648">Protein biosynthesis</keyword>
<feature type="active site" evidence="2">
    <location>
        <position position="131"/>
    </location>
</feature>
<dbReference type="PRINTS" id="PR01576">
    <property type="entry name" value="PDEFORMYLASE"/>
</dbReference>
<dbReference type="SUPFAM" id="SSF56420">
    <property type="entry name" value="Peptide deformylase"/>
    <property type="match status" value="1"/>
</dbReference>
<reference evidence="3" key="1">
    <citation type="journal article" date="2005" name="Environ. Microbiol.">
        <title>Genetic and functional properties of uncultivated thermophilic crenarchaeotes from a subsurface gold mine as revealed by analysis of genome fragments.</title>
        <authorList>
            <person name="Nunoura T."/>
            <person name="Hirayama H."/>
            <person name="Takami H."/>
            <person name="Oida H."/>
            <person name="Nishi S."/>
            <person name="Shimamura S."/>
            <person name="Suzuki Y."/>
            <person name="Inagaki F."/>
            <person name="Takai K."/>
            <person name="Nealson K.H."/>
            <person name="Horikoshi K."/>
        </authorList>
    </citation>
    <scope>NUCLEOTIDE SEQUENCE</scope>
</reference>
<feature type="binding site" evidence="2">
    <location>
        <position position="88"/>
    </location>
    <ligand>
        <name>Fe cation</name>
        <dbReference type="ChEBI" id="CHEBI:24875"/>
    </ligand>
</feature>
<proteinExistence type="inferred from homology"/>
<organism evidence="3">
    <name type="scientific">Acetithermum autotrophicum</name>
    <dbReference type="NCBI Taxonomy" id="1446466"/>
    <lineage>
        <taxon>Bacteria</taxon>
        <taxon>Candidatus Bipolaricaulota</taxon>
        <taxon>Candidatus Acetithermum</taxon>
    </lineage>
</organism>
<reference evidence="3" key="2">
    <citation type="journal article" date="2012" name="PLoS ONE">
        <title>A Deeply Branching Thermophilic Bacterium with an Ancient Acetyl-CoA Pathway Dominates a Subsurface Ecosystem.</title>
        <authorList>
            <person name="Takami H."/>
            <person name="Noguchi H."/>
            <person name="Takaki Y."/>
            <person name="Uchiyama I."/>
            <person name="Toyoda A."/>
            <person name="Nishi S."/>
            <person name="Chee G.-J."/>
            <person name="Arai W."/>
            <person name="Nunoura T."/>
            <person name="Itoh T."/>
            <person name="Hattori M."/>
            <person name="Takai K."/>
        </authorList>
    </citation>
    <scope>NUCLEOTIDE SEQUENCE</scope>
</reference>
<dbReference type="CDD" id="cd00487">
    <property type="entry name" value="Pep_deformylase"/>
    <property type="match status" value="1"/>
</dbReference>
<dbReference type="EMBL" id="AP011803">
    <property type="protein sequence ID" value="BAL60244.1"/>
    <property type="molecule type" value="Genomic_DNA"/>
</dbReference>
<dbReference type="Gene3D" id="3.90.45.10">
    <property type="entry name" value="Peptide deformylase"/>
    <property type="match status" value="1"/>
</dbReference>
<sequence>MALRIRKYPDPILRRRAQEISVIDDEIKRLADAMIETMVLAKGYGLAAPQVGVLKRIITIDVEDDFYALINPEIIKKSDETEVWVEGCLSIPGVEAEFARPAKVTVRALDPDGNEVLLERAGLAARVLQHEIDHLDGVLFIDYLSQTKRLMLLKEYERLQKEGPKARKDTRVF</sequence>
<comment type="similarity">
    <text evidence="1 2">Belongs to the polypeptide deformylase family.</text>
</comment>
<protein>
    <recommendedName>
        <fullName evidence="2">Peptide deformylase</fullName>
        <shortName evidence="2">PDF</shortName>
        <ecNumber evidence="2">3.5.1.88</ecNumber>
    </recommendedName>
    <alternativeName>
        <fullName evidence="2">Polypeptide deformylase</fullName>
    </alternativeName>
</protein>
<dbReference type="PIRSF" id="PIRSF004749">
    <property type="entry name" value="Pep_def"/>
    <property type="match status" value="1"/>
</dbReference>
<dbReference type="HAMAP" id="MF_00163">
    <property type="entry name" value="Pep_deformylase"/>
    <property type="match status" value="1"/>
</dbReference>
<feature type="binding site" evidence="2">
    <location>
        <position position="130"/>
    </location>
    <ligand>
        <name>Fe cation</name>
        <dbReference type="ChEBI" id="CHEBI:24875"/>
    </ligand>
</feature>
<name>H5SUP4_ACEAU</name>
<comment type="catalytic activity">
    <reaction evidence="2">
        <text>N-terminal N-formyl-L-methionyl-[peptide] + H2O = N-terminal L-methionyl-[peptide] + formate</text>
        <dbReference type="Rhea" id="RHEA:24420"/>
        <dbReference type="Rhea" id="RHEA-COMP:10639"/>
        <dbReference type="Rhea" id="RHEA-COMP:10640"/>
        <dbReference type="ChEBI" id="CHEBI:15377"/>
        <dbReference type="ChEBI" id="CHEBI:15740"/>
        <dbReference type="ChEBI" id="CHEBI:49298"/>
        <dbReference type="ChEBI" id="CHEBI:64731"/>
        <dbReference type="EC" id="3.5.1.88"/>
    </reaction>
</comment>